<accession>A0ACA9MU15</accession>
<protein>
    <submittedName>
        <fullName evidence="1">26752_t:CDS:1</fullName>
    </submittedName>
</protein>
<name>A0ACA9MU15_9GLOM</name>
<gene>
    <name evidence="1" type="ORF">RPERSI_LOCUS6220</name>
</gene>
<reference evidence="1" key="1">
    <citation type="submission" date="2021-06" db="EMBL/GenBank/DDBJ databases">
        <authorList>
            <person name="Kallberg Y."/>
            <person name="Tangrot J."/>
            <person name="Rosling A."/>
        </authorList>
    </citation>
    <scope>NUCLEOTIDE SEQUENCE</scope>
    <source>
        <strain evidence="1">MA461A</strain>
    </source>
</reference>
<organism evidence="1 2">
    <name type="scientific">Racocetra persica</name>
    <dbReference type="NCBI Taxonomy" id="160502"/>
    <lineage>
        <taxon>Eukaryota</taxon>
        <taxon>Fungi</taxon>
        <taxon>Fungi incertae sedis</taxon>
        <taxon>Mucoromycota</taxon>
        <taxon>Glomeromycotina</taxon>
        <taxon>Glomeromycetes</taxon>
        <taxon>Diversisporales</taxon>
        <taxon>Gigasporaceae</taxon>
        <taxon>Racocetra</taxon>
    </lineage>
</organism>
<sequence length="155" mass="18521">MSNIIQKFIFKNIIRPEYPTKCSFERRKLFYRPSFNRWLANLREATSLFKKSETDHLDNDDYIQETIVINQNNQDKPIYLPDNNQKILIEDSTNQQGVTLYQLYCQKEILRKNMKVIQDIKNVIDNFKIEGSEYLKNSLEYLTKVISESPLTPYK</sequence>
<proteinExistence type="predicted"/>
<comment type="caution">
    <text evidence="1">The sequence shown here is derived from an EMBL/GenBank/DDBJ whole genome shotgun (WGS) entry which is preliminary data.</text>
</comment>
<dbReference type="Proteomes" id="UP000789920">
    <property type="component" value="Unassembled WGS sequence"/>
</dbReference>
<evidence type="ECO:0000313" key="1">
    <source>
        <dbReference type="EMBL" id="CAG8608758.1"/>
    </source>
</evidence>
<evidence type="ECO:0000313" key="2">
    <source>
        <dbReference type="Proteomes" id="UP000789920"/>
    </source>
</evidence>
<keyword evidence="2" id="KW-1185">Reference proteome</keyword>
<dbReference type="EMBL" id="CAJVQC010009756">
    <property type="protein sequence ID" value="CAG8608758.1"/>
    <property type="molecule type" value="Genomic_DNA"/>
</dbReference>